<evidence type="ECO:0008006" key="5">
    <source>
        <dbReference type="Google" id="ProtNLM"/>
    </source>
</evidence>
<evidence type="ECO:0000256" key="2">
    <source>
        <dbReference type="SAM" id="SignalP"/>
    </source>
</evidence>
<feature type="compositionally biased region" description="Low complexity" evidence="1">
    <location>
        <begin position="310"/>
        <end position="330"/>
    </location>
</feature>
<accession>A0A5C3QSE9</accession>
<keyword evidence="4" id="KW-1185">Reference proteome</keyword>
<dbReference type="STRING" id="1884261.A0A5C3QSE9"/>
<organism evidence="3 4">
    <name type="scientific">Pterulicium gracile</name>
    <dbReference type="NCBI Taxonomy" id="1884261"/>
    <lineage>
        <taxon>Eukaryota</taxon>
        <taxon>Fungi</taxon>
        <taxon>Dikarya</taxon>
        <taxon>Basidiomycota</taxon>
        <taxon>Agaricomycotina</taxon>
        <taxon>Agaricomycetes</taxon>
        <taxon>Agaricomycetidae</taxon>
        <taxon>Agaricales</taxon>
        <taxon>Pleurotineae</taxon>
        <taxon>Pterulaceae</taxon>
        <taxon>Pterulicium</taxon>
    </lineage>
</organism>
<gene>
    <name evidence="3" type="ORF">BDV98DRAFT_563859</name>
</gene>
<dbReference type="AlphaFoldDB" id="A0A5C3QSE9"/>
<sequence length="372" mass="39182">MSLRTLSTVVAIAVSVASVKAQDAPQETFPAVPLAEKKFSYPDGIPYQVDTDTNLIRGFQSGYNLCNTTTEGQDSKCQTSFFNSLDDFCLWAPMEPNSAIADTEGEEVAWCTKPGRGTRLIPEGTFTGLQYIKTPDYIQIVGFMDGTKINIKEGDFGGELDPHGADLRGNPMGGLMYSNAFSGGGDNLQQVIEWTNFMGSKSFCFKACDPAGDRQATLCEHKLDRIGCNFNMPNLAQDGVFESCEGESQDPPGVYVENGVTQSFNQPGETEVPNPTYTPRIPVSSNCQTFTSTEIFAALATVKPDPAVIGASSPGSATTSGTGSSSAGGPRPTNSGAPGDSQDAEGSASVLGVNALGIVGALMSMISAMLFV</sequence>
<feature type="chain" id="PRO_5022970108" description="Macrofage activating glycoprotein" evidence="2">
    <location>
        <begin position="22"/>
        <end position="372"/>
    </location>
</feature>
<reference evidence="3 4" key="1">
    <citation type="journal article" date="2019" name="Nat. Ecol. Evol.">
        <title>Megaphylogeny resolves global patterns of mushroom evolution.</title>
        <authorList>
            <person name="Varga T."/>
            <person name="Krizsan K."/>
            <person name="Foldi C."/>
            <person name="Dima B."/>
            <person name="Sanchez-Garcia M."/>
            <person name="Sanchez-Ramirez S."/>
            <person name="Szollosi G.J."/>
            <person name="Szarkandi J.G."/>
            <person name="Papp V."/>
            <person name="Albert L."/>
            <person name="Andreopoulos W."/>
            <person name="Angelini C."/>
            <person name="Antonin V."/>
            <person name="Barry K.W."/>
            <person name="Bougher N.L."/>
            <person name="Buchanan P."/>
            <person name="Buyck B."/>
            <person name="Bense V."/>
            <person name="Catcheside P."/>
            <person name="Chovatia M."/>
            <person name="Cooper J."/>
            <person name="Damon W."/>
            <person name="Desjardin D."/>
            <person name="Finy P."/>
            <person name="Geml J."/>
            <person name="Haridas S."/>
            <person name="Hughes K."/>
            <person name="Justo A."/>
            <person name="Karasinski D."/>
            <person name="Kautmanova I."/>
            <person name="Kiss B."/>
            <person name="Kocsube S."/>
            <person name="Kotiranta H."/>
            <person name="LaButti K.M."/>
            <person name="Lechner B.E."/>
            <person name="Liimatainen K."/>
            <person name="Lipzen A."/>
            <person name="Lukacs Z."/>
            <person name="Mihaltcheva S."/>
            <person name="Morgado L.N."/>
            <person name="Niskanen T."/>
            <person name="Noordeloos M.E."/>
            <person name="Ohm R.A."/>
            <person name="Ortiz-Santana B."/>
            <person name="Ovrebo C."/>
            <person name="Racz N."/>
            <person name="Riley R."/>
            <person name="Savchenko A."/>
            <person name="Shiryaev A."/>
            <person name="Soop K."/>
            <person name="Spirin V."/>
            <person name="Szebenyi C."/>
            <person name="Tomsovsky M."/>
            <person name="Tulloss R.E."/>
            <person name="Uehling J."/>
            <person name="Grigoriev I.V."/>
            <person name="Vagvolgyi C."/>
            <person name="Papp T."/>
            <person name="Martin F.M."/>
            <person name="Miettinen O."/>
            <person name="Hibbett D.S."/>
            <person name="Nagy L.G."/>
        </authorList>
    </citation>
    <scope>NUCLEOTIDE SEQUENCE [LARGE SCALE GENOMIC DNA]</scope>
    <source>
        <strain evidence="3 4">CBS 309.79</strain>
    </source>
</reference>
<feature type="signal peptide" evidence="2">
    <location>
        <begin position="1"/>
        <end position="21"/>
    </location>
</feature>
<evidence type="ECO:0000313" key="3">
    <source>
        <dbReference type="EMBL" id="TFL04278.1"/>
    </source>
</evidence>
<protein>
    <recommendedName>
        <fullName evidence="5">Macrofage activating glycoprotein</fullName>
    </recommendedName>
</protein>
<evidence type="ECO:0000256" key="1">
    <source>
        <dbReference type="SAM" id="MobiDB-lite"/>
    </source>
</evidence>
<name>A0A5C3QSE9_9AGAR</name>
<dbReference type="Proteomes" id="UP000305067">
    <property type="component" value="Unassembled WGS sequence"/>
</dbReference>
<proteinExistence type="predicted"/>
<evidence type="ECO:0000313" key="4">
    <source>
        <dbReference type="Proteomes" id="UP000305067"/>
    </source>
</evidence>
<dbReference type="OrthoDB" id="2564904at2759"/>
<keyword evidence="2" id="KW-0732">Signal</keyword>
<feature type="region of interest" description="Disordered" evidence="1">
    <location>
        <begin position="310"/>
        <end position="346"/>
    </location>
</feature>
<dbReference type="EMBL" id="ML178819">
    <property type="protein sequence ID" value="TFL04278.1"/>
    <property type="molecule type" value="Genomic_DNA"/>
</dbReference>